<reference evidence="6 7" key="1">
    <citation type="submission" date="2016-10" db="EMBL/GenBank/DDBJ databases">
        <authorList>
            <person name="de Groot N.N."/>
        </authorList>
    </citation>
    <scope>NUCLEOTIDE SEQUENCE [LARGE SCALE GENOMIC DNA]</scope>
    <source>
        <strain evidence="6 7">U95</strain>
    </source>
</reference>
<evidence type="ECO:0000256" key="2">
    <source>
        <dbReference type="ARBA" id="ARBA00005722"/>
    </source>
</evidence>
<gene>
    <name evidence="6" type="ORF">SAMN04488118_107190</name>
</gene>
<keyword evidence="7" id="KW-1185">Reference proteome</keyword>
<dbReference type="Proteomes" id="UP000198767">
    <property type="component" value="Unassembled WGS sequence"/>
</dbReference>
<dbReference type="InterPro" id="IPR010583">
    <property type="entry name" value="MipA"/>
</dbReference>
<accession>A0A1G5R2J7</accession>
<sequence length="262" mass="27833">MGYPTMSIGVALVATSVAATQVVAQEVESSWEGHIGIGLRHEPVYSGSDKTENSAALDINLTWNNLLFVSSETGVGAYLLNAERTGGDFTLGLAVGYDANERLVADDNRLSGLRDVKGSPTLQLLMEYDLGLADVELNVSRAFGSDGHEGLTAELSANFEYQLSTRTYLGFSPSITWANSNYMTALYGVSSGQAANSSFSKHKAGSGIENVGVELSITHLLNDSFGLYGAAEYSALQGDAKNSPVTFDSSQLELTTGIVFRF</sequence>
<comment type="similarity">
    <text evidence="2">Belongs to the MipA/OmpV family.</text>
</comment>
<evidence type="ECO:0000256" key="4">
    <source>
        <dbReference type="ARBA" id="ARBA00023136"/>
    </source>
</evidence>
<dbReference type="Pfam" id="PF06629">
    <property type="entry name" value="MipA"/>
    <property type="match status" value="1"/>
</dbReference>
<comment type="subcellular location">
    <subcellularLocation>
        <location evidence="1">Cell outer membrane</location>
    </subcellularLocation>
</comment>
<dbReference type="STRING" id="1156985.SAMN04488118_107190"/>
<keyword evidence="3" id="KW-0732">Signal</keyword>
<evidence type="ECO:0000313" key="7">
    <source>
        <dbReference type="Proteomes" id="UP000198767"/>
    </source>
</evidence>
<dbReference type="PANTHER" id="PTHR38776:SF1">
    <property type="entry name" value="MLTA-INTERACTING PROTEIN-RELATED"/>
    <property type="match status" value="1"/>
</dbReference>
<dbReference type="OrthoDB" id="5462484at2"/>
<evidence type="ECO:0000256" key="5">
    <source>
        <dbReference type="ARBA" id="ARBA00023237"/>
    </source>
</evidence>
<keyword evidence="4" id="KW-0472">Membrane</keyword>
<keyword evidence="5" id="KW-0998">Cell outer membrane</keyword>
<dbReference type="PANTHER" id="PTHR38776">
    <property type="entry name" value="MLTA-INTERACTING PROTEIN-RELATED"/>
    <property type="match status" value="1"/>
</dbReference>
<evidence type="ECO:0000313" key="6">
    <source>
        <dbReference type="EMBL" id="SCZ68166.1"/>
    </source>
</evidence>
<evidence type="ECO:0000256" key="1">
    <source>
        <dbReference type="ARBA" id="ARBA00004442"/>
    </source>
</evidence>
<dbReference type="RefSeq" id="WP_157843985.1">
    <property type="nucleotide sequence ID" value="NZ_FMWG01000007.1"/>
</dbReference>
<dbReference type="AlphaFoldDB" id="A0A1G5R2J7"/>
<organism evidence="6 7">
    <name type="scientific">Epibacterium ulvae</name>
    <dbReference type="NCBI Taxonomy" id="1156985"/>
    <lineage>
        <taxon>Bacteria</taxon>
        <taxon>Pseudomonadati</taxon>
        <taxon>Pseudomonadota</taxon>
        <taxon>Alphaproteobacteria</taxon>
        <taxon>Rhodobacterales</taxon>
        <taxon>Roseobacteraceae</taxon>
        <taxon>Epibacterium</taxon>
    </lineage>
</organism>
<protein>
    <submittedName>
        <fullName evidence="6">Outer membrane scaffolding protein for murein synthesis, MipA/OmpV family</fullName>
    </submittedName>
</protein>
<name>A0A1G5R2J7_9RHOB</name>
<evidence type="ECO:0000256" key="3">
    <source>
        <dbReference type="ARBA" id="ARBA00022729"/>
    </source>
</evidence>
<proteinExistence type="inferred from homology"/>
<dbReference type="EMBL" id="FMWG01000007">
    <property type="protein sequence ID" value="SCZ68166.1"/>
    <property type="molecule type" value="Genomic_DNA"/>
</dbReference>
<dbReference type="GO" id="GO:0009279">
    <property type="term" value="C:cell outer membrane"/>
    <property type="evidence" value="ECO:0007669"/>
    <property type="project" value="UniProtKB-SubCell"/>
</dbReference>